<proteinExistence type="inferred from homology"/>
<keyword evidence="9" id="KW-0472">Membrane</keyword>
<evidence type="ECO:0000256" key="10">
    <source>
        <dbReference type="ARBA" id="ARBA00030772"/>
    </source>
</evidence>
<evidence type="ECO:0000256" key="5">
    <source>
        <dbReference type="ARBA" id="ARBA00022475"/>
    </source>
</evidence>
<dbReference type="Proteomes" id="UP000035481">
    <property type="component" value="Unassembled WGS sequence"/>
</dbReference>
<dbReference type="Pfam" id="PF01203">
    <property type="entry name" value="T2SSN"/>
    <property type="match status" value="1"/>
</dbReference>
<evidence type="ECO:0000256" key="2">
    <source>
        <dbReference type="ARBA" id="ARBA00007208"/>
    </source>
</evidence>
<dbReference type="AlphaFoldDB" id="A0A0G9H8B1"/>
<keyword evidence="4" id="KW-0813">Transport</keyword>
<protein>
    <recommendedName>
        <fullName evidence="3">Type II secretion system protein N</fullName>
    </recommendedName>
    <alternativeName>
        <fullName evidence="10">General secretion pathway protein N</fullName>
    </alternativeName>
</protein>
<dbReference type="STRING" id="1440762.Y882_02990"/>
<dbReference type="GO" id="GO:0015627">
    <property type="term" value="C:type II protein secretion system complex"/>
    <property type="evidence" value="ECO:0007669"/>
    <property type="project" value="InterPro"/>
</dbReference>
<name>A0A0G9H8B1_9GAMM</name>
<keyword evidence="5" id="KW-1003">Cell membrane</keyword>
<comment type="caution">
    <text evidence="11">The sequence shown here is derived from an EMBL/GenBank/DDBJ whole genome shotgun (WGS) entry which is preliminary data.</text>
</comment>
<dbReference type="OrthoDB" id="5959533at2"/>
<evidence type="ECO:0000256" key="6">
    <source>
        <dbReference type="ARBA" id="ARBA00022519"/>
    </source>
</evidence>
<evidence type="ECO:0000313" key="12">
    <source>
        <dbReference type="Proteomes" id="UP000035481"/>
    </source>
</evidence>
<comment type="similarity">
    <text evidence="2">Belongs to the GSP N family.</text>
</comment>
<dbReference type="GO" id="GO:0005886">
    <property type="term" value="C:plasma membrane"/>
    <property type="evidence" value="ECO:0007669"/>
    <property type="project" value="UniProtKB-SubCell"/>
</dbReference>
<reference evidence="11 12" key="1">
    <citation type="journal article" date="2015" name="Antonie Van Leeuwenhoek">
        <title>A phylogenomic and molecular marker based taxonomic framework for the order Xanthomonadales: proposal to transfer the families Algiphilaceae and Solimonadaceae to the order Nevskiales ord. nov. and to create a new family within the order Xanthomonadales, the family Rhodanobacteraceae fam. nov., containing the genus Rhodanobacter and its closest relatives.</title>
        <authorList>
            <person name="Naushad S."/>
            <person name="Adeolu M."/>
            <person name="Wong S."/>
            <person name="Sohail M."/>
            <person name="Schellhorn H.E."/>
            <person name="Gupta R.S."/>
        </authorList>
    </citation>
    <scope>NUCLEOTIDE SEQUENCE [LARGE SCALE GENOMIC DNA]</scope>
    <source>
        <strain evidence="11 12">DSM 16301</strain>
    </source>
</reference>
<dbReference type="EMBL" id="JPLA01000006">
    <property type="protein sequence ID" value="KLD65489.1"/>
    <property type="molecule type" value="Genomic_DNA"/>
</dbReference>
<gene>
    <name evidence="11" type="ORF">Y882_02990</name>
</gene>
<keyword evidence="8" id="KW-0653">Protein transport</keyword>
<evidence type="ECO:0000256" key="9">
    <source>
        <dbReference type="ARBA" id="ARBA00023136"/>
    </source>
</evidence>
<evidence type="ECO:0000256" key="1">
    <source>
        <dbReference type="ARBA" id="ARBA00004533"/>
    </source>
</evidence>
<dbReference type="InterPro" id="IPR022792">
    <property type="entry name" value="T2SS_protein-GspN"/>
</dbReference>
<dbReference type="GO" id="GO:0015628">
    <property type="term" value="P:protein secretion by the type II secretion system"/>
    <property type="evidence" value="ECO:0007669"/>
    <property type="project" value="InterPro"/>
</dbReference>
<sequence length="261" mass="28129">MKVWRTALTGLLALLVLAFALLWFLPARWAMPWLNARLNGVRLQEVSGLLWDGKAGQVLSARGDNLGTLQWQLSRRALLGDNRLHVELQGPRVDVVGTMTGSRATDATWTDVQMRIDLTVLGGSPLVLGGVPRGTLRATARSIELRGGWPWSMDARVAWQDAALSMPRQGDLRLGGVHAELQATNGVIEGPVQDVGHGPLRVDGRLQLSPLARRFDAVAAPRGSNPALQRWLAGFGAVDAEGVTHIHYSGGLAAALQGEQR</sequence>
<dbReference type="RefSeq" id="WP_046970376.1">
    <property type="nucleotide sequence ID" value="NZ_JPLA01000006.1"/>
</dbReference>
<organism evidence="11 12">
    <name type="scientific">Dyella japonica DSM 16301</name>
    <dbReference type="NCBI Taxonomy" id="1440762"/>
    <lineage>
        <taxon>Bacteria</taxon>
        <taxon>Pseudomonadati</taxon>
        <taxon>Pseudomonadota</taxon>
        <taxon>Gammaproteobacteria</taxon>
        <taxon>Lysobacterales</taxon>
        <taxon>Rhodanobacteraceae</taxon>
        <taxon>Dyella</taxon>
    </lineage>
</organism>
<comment type="subcellular location">
    <subcellularLocation>
        <location evidence="1">Cell inner membrane</location>
    </subcellularLocation>
</comment>
<evidence type="ECO:0000256" key="8">
    <source>
        <dbReference type="ARBA" id="ARBA00022927"/>
    </source>
</evidence>
<dbReference type="PATRIC" id="fig|1440762.4.peg.3375"/>
<evidence type="ECO:0000256" key="4">
    <source>
        <dbReference type="ARBA" id="ARBA00022448"/>
    </source>
</evidence>
<evidence type="ECO:0000313" key="11">
    <source>
        <dbReference type="EMBL" id="KLD65489.1"/>
    </source>
</evidence>
<keyword evidence="7" id="KW-0812">Transmembrane</keyword>
<evidence type="ECO:0000256" key="7">
    <source>
        <dbReference type="ARBA" id="ARBA00022692"/>
    </source>
</evidence>
<accession>A0A0G9H8B1</accession>
<evidence type="ECO:0000256" key="3">
    <source>
        <dbReference type="ARBA" id="ARBA00021563"/>
    </source>
</evidence>
<keyword evidence="6" id="KW-0997">Cell inner membrane</keyword>